<dbReference type="AlphaFoldDB" id="A0A086LL87"/>
<organism evidence="1 2">
    <name type="scientific">Toxoplasma gondii RUB</name>
    <dbReference type="NCBI Taxonomy" id="935652"/>
    <lineage>
        <taxon>Eukaryota</taxon>
        <taxon>Sar</taxon>
        <taxon>Alveolata</taxon>
        <taxon>Apicomplexa</taxon>
        <taxon>Conoidasida</taxon>
        <taxon>Coccidia</taxon>
        <taxon>Eucoccidiorida</taxon>
        <taxon>Eimeriorina</taxon>
        <taxon>Sarcocystidae</taxon>
        <taxon>Toxoplasma</taxon>
    </lineage>
</organism>
<dbReference type="VEuPathDB" id="ToxoDB:TGRUB_281460"/>
<evidence type="ECO:0000313" key="2">
    <source>
        <dbReference type="Proteomes" id="UP000028834"/>
    </source>
</evidence>
<evidence type="ECO:0000313" key="1">
    <source>
        <dbReference type="EMBL" id="KFG57405.1"/>
    </source>
</evidence>
<reference evidence="1 2" key="1">
    <citation type="submission" date="2014-05" db="EMBL/GenBank/DDBJ databases">
        <authorList>
            <person name="Sibley D."/>
            <person name="Venepally P."/>
            <person name="Karamycheva S."/>
            <person name="Hadjithomas M."/>
            <person name="Khan A."/>
            <person name="Brunk B."/>
            <person name="Roos D."/>
            <person name="Caler E."/>
            <person name="Lorenzi H."/>
        </authorList>
    </citation>
    <scope>NUCLEOTIDE SEQUENCE [LARGE SCALE GENOMIC DNA]</scope>
    <source>
        <strain evidence="1 2">RUB</strain>
    </source>
</reference>
<gene>
    <name evidence="1" type="ORF">TGRUB_281460</name>
</gene>
<comment type="caution">
    <text evidence="1">The sequence shown here is derived from an EMBL/GenBank/DDBJ whole genome shotgun (WGS) entry which is preliminary data.</text>
</comment>
<dbReference type="Proteomes" id="UP000028834">
    <property type="component" value="Unassembled WGS sequence"/>
</dbReference>
<dbReference type="OrthoDB" id="10395449at2759"/>
<name>A0A086LL87_TOXGO</name>
<protein>
    <submittedName>
        <fullName evidence="1">Uncharacterized protein</fullName>
    </submittedName>
</protein>
<sequence>MPTQTFQASSVEANFRCRSCSLQPRIAGALLLYTACSVVAVLSLASADVVSAAAENDEAVLRQFPKAWEKQAMENYENETAGLAPAATSDLSADPPEAGEDGVFLGSRLWQSSSDYYKALVDRLPEMNALMTSASEFLAASQARLSTAWTESREKLSSAFTQTREKLSSLSKLLPKRADCEPLAFTPVTAKETNAALLAGTVPAELTPVFSRDVVLRNRLQLAGIPVLSRILEVTLGQGTVNLQRHRGCAATAELAVSRAIRAIQTMSSGQLSQIEAKYESVLCRFGVHRGQLRRGLQIAVGDSFASDEPDAYAPVYALPAQGVRRADSGIYEEESNDAL</sequence>
<accession>A0A086LL87</accession>
<proteinExistence type="predicted"/>
<dbReference type="EMBL" id="AFYV02002851">
    <property type="protein sequence ID" value="KFG57405.1"/>
    <property type="molecule type" value="Genomic_DNA"/>
</dbReference>